<reference evidence="2 3" key="1">
    <citation type="submission" date="2024-01" db="EMBL/GenBank/DDBJ databases">
        <title>A draft genome for the cacao thread blight pathogen Marasmiellus scandens.</title>
        <authorList>
            <person name="Baruah I.K."/>
            <person name="Leung J."/>
            <person name="Bukari Y."/>
            <person name="Amoako-Attah I."/>
            <person name="Meinhardt L.W."/>
            <person name="Bailey B.A."/>
            <person name="Cohen S.P."/>
        </authorList>
    </citation>
    <scope>NUCLEOTIDE SEQUENCE [LARGE SCALE GENOMIC DNA]</scope>
    <source>
        <strain evidence="2 3">GH-19</strain>
    </source>
</reference>
<gene>
    <name evidence="2" type="ORF">VKT23_017324</name>
</gene>
<name>A0ABR1IWT0_9AGAR</name>
<evidence type="ECO:0000313" key="2">
    <source>
        <dbReference type="EMBL" id="KAK7440075.1"/>
    </source>
</evidence>
<proteinExistence type="predicted"/>
<organism evidence="2 3">
    <name type="scientific">Marasmiellus scandens</name>
    <dbReference type="NCBI Taxonomy" id="2682957"/>
    <lineage>
        <taxon>Eukaryota</taxon>
        <taxon>Fungi</taxon>
        <taxon>Dikarya</taxon>
        <taxon>Basidiomycota</taxon>
        <taxon>Agaricomycotina</taxon>
        <taxon>Agaricomycetes</taxon>
        <taxon>Agaricomycetidae</taxon>
        <taxon>Agaricales</taxon>
        <taxon>Marasmiineae</taxon>
        <taxon>Omphalotaceae</taxon>
        <taxon>Marasmiellus</taxon>
    </lineage>
</organism>
<feature type="compositionally biased region" description="Polar residues" evidence="1">
    <location>
        <begin position="40"/>
        <end position="51"/>
    </location>
</feature>
<keyword evidence="3" id="KW-1185">Reference proteome</keyword>
<protein>
    <submittedName>
        <fullName evidence="2">Uncharacterized protein</fullName>
    </submittedName>
</protein>
<evidence type="ECO:0000256" key="1">
    <source>
        <dbReference type="SAM" id="MobiDB-lite"/>
    </source>
</evidence>
<sequence length="85" mass="9564">METQGLKDEALNIKGKSRQLEEKKEELDVEMDTGDPADIQVSQIPEIINNSEKVDVSAEESDSGEKGYNQNSSDESDEKEGYYYD</sequence>
<feature type="compositionally biased region" description="Basic and acidic residues" evidence="1">
    <location>
        <begin position="1"/>
        <end position="11"/>
    </location>
</feature>
<feature type="region of interest" description="Disordered" evidence="1">
    <location>
        <begin position="1"/>
        <end position="85"/>
    </location>
</feature>
<dbReference type="Proteomes" id="UP001498398">
    <property type="component" value="Unassembled WGS sequence"/>
</dbReference>
<evidence type="ECO:0000313" key="3">
    <source>
        <dbReference type="Proteomes" id="UP001498398"/>
    </source>
</evidence>
<accession>A0ABR1IWT0</accession>
<dbReference type="EMBL" id="JBANRG010000070">
    <property type="protein sequence ID" value="KAK7440075.1"/>
    <property type="molecule type" value="Genomic_DNA"/>
</dbReference>
<comment type="caution">
    <text evidence="2">The sequence shown here is derived from an EMBL/GenBank/DDBJ whole genome shotgun (WGS) entry which is preliminary data.</text>
</comment>